<dbReference type="PANTHER" id="PTHR10039:SF16">
    <property type="entry name" value="GPI INOSITOL-DEACYLASE"/>
    <property type="match status" value="1"/>
</dbReference>
<dbReference type="GeneID" id="81431464"/>
<evidence type="ECO:0000256" key="1">
    <source>
        <dbReference type="ARBA" id="ARBA00022737"/>
    </source>
</evidence>
<dbReference type="InterPro" id="IPR015943">
    <property type="entry name" value="WD40/YVTN_repeat-like_dom_sf"/>
</dbReference>
<proteinExistence type="predicted"/>
<dbReference type="SMART" id="SM00320">
    <property type="entry name" value="WD40"/>
    <property type="match status" value="4"/>
</dbReference>
<gene>
    <name evidence="4" type="ORF">N7482_010164</name>
</gene>
<name>A0A9W9HMH4_9EURO</name>
<feature type="domain" description="GPI inositol-deacylase winged helix" evidence="2">
    <location>
        <begin position="353"/>
        <end position="438"/>
    </location>
</feature>
<reference evidence="4" key="2">
    <citation type="journal article" date="2023" name="IMA Fungus">
        <title>Comparative genomic study of the Penicillium genus elucidates a diverse pangenome and 15 lateral gene transfer events.</title>
        <authorList>
            <person name="Petersen C."/>
            <person name="Sorensen T."/>
            <person name="Nielsen M.R."/>
            <person name="Sondergaard T.E."/>
            <person name="Sorensen J.L."/>
            <person name="Fitzpatrick D.A."/>
            <person name="Frisvad J.C."/>
            <person name="Nielsen K.L."/>
        </authorList>
    </citation>
    <scope>NUCLEOTIDE SEQUENCE</scope>
    <source>
        <strain evidence="4">IBT 26290</strain>
    </source>
</reference>
<evidence type="ECO:0000259" key="3">
    <source>
        <dbReference type="Pfam" id="PF24883"/>
    </source>
</evidence>
<dbReference type="EMBL" id="JAPQKN010000008">
    <property type="protein sequence ID" value="KAJ5150912.1"/>
    <property type="molecule type" value="Genomic_DNA"/>
</dbReference>
<accession>A0A9W9HMH4</accession>
<dbReference type="RefSeq" id="XP_056538245.1">
    <property type="nucleotide sequence ID" value="XM_056692288.1"/>
</dbReference>
<dbReference type="Pfam" id="PF24883">
    <property type="entry name" value="NPHP3_N"/>
    <property type="match status" value="1"/>
</dbReference>
<evidence type="ECO:0000259" key="2">
    <source>
        <dbReference type="Pfam" id="PF22939"/>
    </source>
</evidence>
<dbReference type="InterPro" id="IPR001680">
    <property type="entry name" value="WD40_rpt"/>
</dbReference>
<dbReference type="InterPro" id="IPR054471">
    <property type="entry name" value="GPIID_WHD"/>
</dbReference>
<keyword evidence="1" id="KW-0677">Repeat</keyword>
<dbReference type="PANTHER" id="PTHR10039">
    <property type="entry name" value="AMELOGENIN"/>
    <property type="match status" value="1"/>
</dbReference>
<dbReference type="SUPFAM" id="SSF52540">
    <property type="entry name" value="P-loop containing nucleoside triphosphate hydrolases"/>
    <property type="match status" value="1"/>
</dbReference>
<sequence>MGSKIPFGDANSGLQTGVNNGTINAQFSLNGDAVDKLLGTRVVMPIAEKDSKSQLRSIQSFLGVSSLPDEHHEKLEGSCRWIDEREDFRNWRDAPYGSDLGQEINHSPLIYWVNAGPGAGKTVLAAYVSSQLKELGLHHAVYHFHVGKKASQSIAGFLRSIAFQMTTSNAAVRDAMTKLQNEGISYDLDDGRAVWSKIFKGGILPVPLHNPQYWVIDAVDECLKYTEIFTLLSGTHCQFPLRIFITSRKLPNMKKLVGQLEDCMVSIVEIPLPDTKRDIELFVRNRMEYLPIDTNMEKQKLREEILSKADASFLWVRLVMDELEGVYGYESIMSVLQEIPEGMKSYYQRTVTDMAQHKREKHIAKSILLWVLSAARPLSISELSEALKLDIKIHLPSARAAIEGLCGQLVYVDKHTDLVHVVHATAREFLLSGDAGEFKISSSESHERIALTCLQLLVSPGMQPPKHRSLVGQNLQKQQASALLDYAITEFSEHVYAACSESDELLVALKRFLSTTVLSWIERIVSKKILHRLIRVARNLRGYFDRRAKYCSPLNQYVKLVNSWTTDLSRLVIKFGRALTLQPQSIYFLIPPLCPTETALYQQFGQTPDGLICSGFNNTSWDDCAATINFENESAAVMTCDNGFIAVGYESGNIHLYNQGSCQKEQAIRHDSPVDLLMLDPFGSFVASTSTKFLTVWDLKGNPLWKKRLRSRCILLTSSPKFIMGVTTSGRAFRWDIATGDQLEEHQYPYQPFNSNFGIRSNLSQAPFAASASPGLELLALAYRAGPICIYQLRTGSWIAWAVENNSRRVAQLVFNPNPEINLLLVAYDDSHLSLYDMWSGVPVRAQPSVTNAVFTSLSCSQDGRTFGTVDVLGNLQIWDFETLTALYHVLTPKQSFRILGFTSDSFSFVDATQQEMRVWSPPALVRRTVEEEAGVSDQAAVLPVAQGHFESFQVSKIRSIVAHEVYSAVFAGNHNGDVLLFNRDDGHEIGILYSHQNTIVKCLAVTKDNVIASGDINGTVQAWHLDGSRPTKIKAGKLLFQAQLSSAICQLLFDQAGDHLLVSTRGSDYVYEVMTGNLIGSLPCGTERGVWKWTILPDPKCANQFTLLSNRKLVTYSANSFPTEMDDSQITLSYTTADGFIEVGIDSMLVHEETRTLILSIRQQSGYVATSSVFIFKLPRFRNGTLAVSIQPTRTLAADLCMHFLGISRADQSLVFLHQSSWVSSINLLALATPHYTQHFFVPSEFITNSNDVLPIQTVNDNFVFSLHNKLAVVKNGLKFQELKAVD</sequence>
<keyword evidence="5" id="KW-1185">Reference proteome</keyword>
<dbReference type="InterPro" id="IPR036322">
    <property type="entry name" value="WD40_repeat_dom_sf"/>
</dbReference>
<reference evidence="4" key="1">
    <citation type="submission" date="2022-11" db="EMBL/GenBank/DDBJ databases">
        <authorList>
            <person name="Petersen C."/>
        </authorList>
    </citation>
    <scope>NUCLEOTIDE SEQUENCE</scope>
    <source>
        <strain evidence="4">IBT 26290</strain>
    </source>
</reference>
<evidence type="ECO:0000313" key="4">
    <source>
        <dbReference type="EMBL" id="KAJ5150912.1"/>
    </source>
</evidence>
<organism evidence="4 5">
    <name type="scientific">Penicillium canariense</name>
    <dbReference type="NCBI Taxonomy" id="189055"/>
    <lineage>
        <taxon>Eukaryota</taxon>
        <taxon>Fungi</taxon>
        <taxon>Dikarya</taxon>
        <taxon>Ascomycota</taxon>
        <taxon>Pezizomycotina</taxon>
        <taxon>Eurotiomycetes</taxon>
        <taxon>Eurotiomycetidae</taxon>
        <taxon>Eurotiales</taxon>
        <taxon>Aspergillaceae</taxon>
        <taxon>Penicillium</taxon>
    </lineage>
</organism>
<dbReference type="Pfam" id="PF22939">
    <property type="entry name" value="WHD_GPIID"/>
    <property type="match status" value="1"/>
</dbReference>
<protein>
    <submittedName>
        <fullName evidence="4">NACHT and WD domain protein</fullName>
    </submittedName>
</protein>
<dbReference type="SUPFAM" id="SSF50978">
    <property type="entry name" value="WD40 repeat-like"/>
    <property type="match status" value="1"/>
</dbReference>
<dbReference type="InterPro" id="IPR056884">
    <property type="entry name" value="NPHP3-like_N"/>
</dbReference>
<dbReference type="InterPro" id="IPR027417">
    <property type="entry name" value="P-loop_NTPase"/>
</dbReference>
<comment type="caution">
    <text evidence="4">The sequence shown here is derived from an EMBL/GenBank/DDBJ whole genome shotgun (WGS) entry which is preliminary data.</text>
</comment>
<feature type="domain" description="Nephrocystin 3-like N-terminal" evidence="3">
    <location>
        <begin position="77"/>
        <end position="248"/>
    </location>
</feature>
<dbReference type="OrthoDB" id="194358at2759"/>
<dbReference type="Gene3D" id="2.130.10.10">
    <property type="entry name" value="YVTN repeat-like/Quinoprotein amine dehydrogenase"/>
    <property type="match status" value="3"/>
</dbReference>
<evidence type="ECO:0000313" key="5">
    <source>
        <dbReference type="Proteomes" id="UP001149163"/>
    </source>
</evidence>
<dbReference type="Proteomes" id="UP001149163">
    <property type="component" value="Unassembled WGS sequence"/>
</dbReference>